<dbReference type="Proteomes" id="UP000504752">
    <property type="component" value="Chromosome"/>
</dbReference>
<dbReference type="InterPro" id="IPR015421">
    <property type="entry name" value="PyrdxlP-dep_Trfase_major"/>
</dbReference>
<keyword evidence="7" id="KW-0808">Transferase</keyword>
<dbReference type="AlphaFoldDB" id="A0A6M8B147"/>
<keyword evidence="3" id="KW-0663">Pyridoxal phosphate</keyword>
<dbReference type="EMBL" id="CP053642">
    <property type="protein sequence ID" value="QKD79978.1"/>
    <property type="molecule type" value="Genomic_DNA"/>
</dbReference>
<evidence type="ECO:0000313" key="7">
    <source>
        <dbReference type="EMBL" id="QKD79978.1"/>
    </source>
</evidence>
<dbReference type="GO" id="GO:0047804">
    <property type="term" value="F:cysteine-S-conjugate beta-lyase activity"/>
    <property type="evidence" value="ECO:0007669"/>
    <property type="project" value="UniProtKB-EC"/>
</dbReference>
<evidence type="ECO:0000256" key="4">
    <source>
        <dbReference type="ARBA" id="ARBA00023239"/>
    </source>
</evidence>
<evidence type="ECO:0000256" key="3">
    <source>
        <dbReference type="ARBA" id="ARBA00022898"/>
    </source>
</evidence>
<keyword evidence="4" id="KW-0456">Lyase</keyword>
<feature type="domain" description="Aminotransferase class I/classII large" evidence="6">
    <location>
        <begin position="54"/>
        <end position="395"/>
    </location>
</feature>
<dbReference type="KEGG" id="amam:HPC72_06825"/>
<comment type="cofactor">
    <cofactor evidence="1">
        <name>pyridoxal 5'-phosphate</name>
        <dbReference type="ChEBI" id="CHEBI:597326"/>
    </cofactor>
</comment>
<dbReference type="SUPFAM" id="SSF53383">
    <property type="entry name" value="PLP-dependent transferases"/>
    <property type="match status" value="1"/>
</dbReference>
<dbReference type="PANTHER" id="PTHR43525:SF2">
    <property type="entry name" value="CYSTATHIONINE BETA-LYASE-RELATED"/>
    <property type="match status" value="1"/>
</dbReference>
<evidence type="ECO:0000259" key="6">
    <source>
        <dbReference type="Pfam" id="PF00155"/>
    </source>
</evidence>
<gene>
    <name evidence="7" type="ORF">HPC72_06825</name>
</gene>
<name>A0A6M8B147_9ACTO</name>
<dbReference type="InterPro" id="IPR004839">
    <property type="entry name" value="Aminotransferase_I/II_large"/>
</dbReference>
<dbReference type="GO" id="GO:0030170">
    <property type="term" value="F:pyridoxal phosphate binding"/>
    <property type="evidence" value="ECO:0007669"/>
    <property type="project" value="InterPro"/>
</dbReference>
<organism evidence="7 8">
    <name type="scientific">Actinomyces marmotae</name>
    <dbReference type="NCBI Taxonomy" id="2737173"/>
    <lineage>
        <taxon>Bacteria</taxon>
        <taxon>Bacillati</taxon>
        <taxon>Actinomycetota</taxon>
        <taxon>Actinomycetes</taxon>
        <taxon>Actinomycetales</taxon>
        <taxon>Actinomycetaceae</taxon>
        <taxon>Actinomyces</taxon>
    </lineage>
</organism>
<proteinExistence type="inferred from homology"/>
<dbReference type="InterPro" id="IPR015424">
    <property type="entry name" value="PyrdxlP-dep_Trfase"/>
</dbReference>
<reference evidence="7 8" key="1">
    <citation type="submission" date="2020-05" db="EMBL/GenBank/DDBJ databases">
        <title>Actinomyces sp. zg-325.</title>
        <authorList>
            <person name="Yang C."/>
        </authorList>
    </citation>
    <scope>NUCLEOTIDE SEQUENCE [LARGE SCALE GENOMIC DNA]</scope>
    <source>
        <strain evidence="8">zg-325</strain>
    </source>
</reference>
<dbReference type="Gene3D" id="3.40.640.10">
    <property type="entry name" value="Type I PLP-dependent aspartate aminotransferase-like (Major domain)"/>
    <property type="match status" value="1"/>
</dbReference>
<dbReference type="CDD" id="cd00609">
    <property type="entry name" value="AAT_like"/>
    <property type="match status" value="1"/>
</dbReference>
<protein>
    <recommendedName>
        <fullName evidence="2">cysteine-S-conjugate beta-lyase</fullName>
        <ecNumber evidence="2">4.4.1.13</ecNumber>
    </recommendedName>
</protein>
<dbReference type="Gene3D" id="3.90.1150.10">
    <property type="entry name" value="Aspartate Aminotransferase, domain 1"/>
    <property type="match status" value="1"/>
</dbReference>
<dbReference type="PANTHER" id="PTHR43525">
    <property type="entry name" value="PROTEIN MALY"/>
    <property type="match status" value="1"/>
</dbReference>
<sequence>MSQSSSRPAPSLTSSDLFAAFDALTPGQARARGSAKWTERPNAVISAWVAEMDLGTAPAVTAALRHAVDDALFGYMPTPVWRACRSAVIDFHRDSFGWDIPEEDVSLLPDVLSSLRAIISRMTRPGSPIIAPTPAYMPFLRIPGALDREVIEVPALRGDGVSAPVWSLDLEGIETAMAAGAGLLMLCNPWNPVGRVLSAAELDAVAELSAKHGVIVFADEIHSSLVLPGGAQHICYASRPGADPALTFTATSASKGWNIPGLHCAQLIASGQARARFNADPLCSSLPGSASILGAIATTAALAEGRGWNEAVREYLRGTLETITGRLNGIDGASVTMPEATYLTWIDFSGALADGRITGAPAEFLEREAGVSMNEGVTFGSDYAAFCRLNLATGRGIADEAADRITAALA</sequence>
<accession>A0A6M8B147</accession>
<keyword evidence="7" id="KW-0032">Aminotransferase</keyword>
<dbReference type="GO" id="GO:0008483">
    <property type="term" value="F:transaminase activity"/>
    <property type="evidence" value="ECO:0007669"/>
    <property type="project" value="UniProtKB-KW"/>
</dbReference>
<dbReference type="InterPro" id="IPR051798">
    <property type="entry name" value="Class-II_PLP-Dep_Aminotrans"/>
</dbReference>
<dbReference type="EC" id="4.4.1.13" evidence="2"/>
<evidence type="ECO:0000256" key="5">
    <source>
        <dbReference type="ARBA" id="ARBA00037974"/>
    </source>
</evidence>
<dbReference type="Pfam" id="PF00155">
    <property type="entry name" value="Aminotran_1_2"/>
    <property type="match status" value="1"/>
</dbReference>
<dbReference type="InterPro" id="IPR015422">
    <property type="entry name" value="PyrdxlP-dep_Trfase_small"/>
</dbReference>
<keyword evidence="8" id="KW-1185">Reference proteome</keyword>
<evidence type="ECO:0000313" key="8">
    <source>
        <dbReference type="Proteomes" id="UP000504752"/>
    </source>
</evidence>
<evidence type="ECO:0000256" key="2">
    <source>
        <dbReference type="ARBA" id="ARBA00012224"/>
    </source>
</evidence>
<dbReference type="RefSeq" id="WP_159523888.1">
    <property type="nucleotide sequence ID" value="NZ_CP053642.1"/>
</dbReference>
<evidence type="ECO:0000256" key="1">
    <source>
        <dbReference type="ARBA" id="ARBA00001933"/>
    </source>
</evidence>
<comment type="similarity">
    <text evidence="5">Belongs to the class-II pyridoxal-phosphate-dependent aminotransferase family. MalY/PatB cystathionine beta-lyase subfamily.</text>
</comment>